<evidence type="ECO:0000256" key="1">
    <source>
        <dbReference type="SAM" id="Phobius"/>
    </source>
</evidence>
<evidence type="ECO:0000313" key="2">
    <source>
        <dbReference type="EMBL" id="GLQ29335.1"/>
    </source>
</evidence>
<keyword evidence="1" id="KW-0472">Membrane</keyword>
<proteinExistence type="predicted"/>
<comment type="caution">
    <text evidence="2">The sequence shown here is derived from an EMBL/GenBank/DDBJ whole genome shotgun (WGS) entry which is preliminary data.</text>
</comment>
<keyword evidence="3" id="KW-1185">Reference proteome</keyword>
<feature type="transmembrane region" description="Helical" evidence="1">
    <location>
        <begin position="38"/>
        <end position="61"/>
    </location>
</feature>
<keyword evidence="1" id="KW-0812">Transmembrane</keyword>
<reference evidence="2" key="1">
    <citation type="journal article" date="2014" name="Int. J. Syst. Evol. Microbiol.">
        <title>Complete genome of a new Firmicutes species belonging to the dominant human colonic microbiota ('Ruminococcus bicirculans') reveals two chromosomes and a selective capacity to utilize plant glucans.</title>
        <authorList>
            <consortium name="NISC Comparative Sequencing Program"/>
            <person name="Wegmann U."/>
            <person name="Louis P."/>
            <person name="Goesmann A."/>
            <person name="Henrissat B."/>
            <person name="Duncan S.H."/>
            <person name="Flint H.J."/>
        </authorList>
    </citation>
    <scope>NUCLEOTIDE SEQUENCE</scope>
    <source>
        <strain evidence="2">NBRC 109915</strain>
    </source>
</reference>
<protein>
    <submittedName>
        <fullName evidence="2">Uncharacterized protein</fullName>
    </submittedName>
</protein>
<gene>
    <name evidence="2" type="ORF">GCM10007927_41390</name>
</gene>
<sequence>MPRTSLTLRVAGGVAVAFGVLTVFSGGRTLLGSADMGAVVPFVLWFNTLAGLSYVVAGFGLWQGRRWAWPLSLAIFAATLLVFVAFGLHVVQGGAFEMRTVYAMALRSAVWGAIALVARNQLTGQALSGR</sequence>
<feature type="transmembrane region" description="Helical" evidence="1">
    <location>
        <begin position="100"/>
        <end position="118"/>
    </location>
</feature>
<feature type="transmembrane region" description="Helical" evidence="1">
    <location>
        <begin position="67"/>
        <end position="88"/>
    </location>
</feature>
<accession>A0ABQ5VQ59</accession>
<reference evidence="2" key="2">
    <citation type="submission" date="2023-01" db="EMBL/GenBank/DDBJ databases">
        <title>Draft genome sequence of Sulfitobacter pacificus strain NBRC 109915.</title>
        <authorList>
            <person name="Sun Q."/>
            <person name="Mori K."/>
        </authorList>
    </citation>
    <scope>NUCLEOTIDE SEQUENCE</scope>
    <source>
        <strain evidence="2">NBRC 109915</strain>
    </source>
</reference>
<dbReference type="RefSeq" id="WP_284376714.1">
    <property type="nucleotide sequence ID" value="NZ_BSNL01000022.1"/>
</dbReference>
<organism evidence="2 3">
    <name type="scientific">Sulfitobacter pacificus</name>
    <dbReference type="NCBI Taxonomy" id="1499314"/>
    <lineage>
        <taxon>Bacteria</taxon>
        <taxon>Pseudomonadati</taxon>
        <taxon>Pseudomonadota</taxon>
        <taxon>Alphaproteobacteria</taxon>
        <taxon>Rhodobacterales</taxon>
        <taxon>Roseobacteraceae</taxon>
        <taxon>Sulfitobacter</taxon>
    </lineage>
</organism>
<evidence type="ECO:0000313" key="3">
    <source>
        <dbReference type="Proteomes" id="UP001161388"/>
    </source>
</evidence>
<feature type="transmembrane region" description="Helical" evidence="1">
    <location>
        <begin position="6"/>
        <end position="26"/>
    </location>
</feature>
<keyword evidence="1" id="KW-1133">Transmembrane helix</keyword>
<name>A0ABQ5VQ59_9RHOB</name>
<dbReference type="EMBL" id="BSNL01000022">
    <property type="protein sequence ID" value="GLQ29335.1"/>
    <property type="molecule type" value="Genomic_DNA"/>
</dbReference>
<dbReference type="Proteomes" id="UP001161388">
    <property type="component" value="Unassembled WGS sequence"/>
</dbReference>